<dbReference type="CDD" id="cd19941">
    <property type="entry name" value="TIL"/>
    <property type="match status" value="1"/>
</dbReference>
<sequence length="762" mass="87212">MASNVKTRKQSNGVDMVSAAIEGVLKSVDFQNLLRNNIEAVLRDMLSPIKRQIEENQGYIHDLENSVAALSKDNEHLQREITTLKDANRNIKRDINDAEQYSRRNCLRISGVTEKPNESKDQIVFDLASSWLQVNLTPSDIDRSHRIGKPDPSKTRSIIVKFSTYRARNAFIKERRELKGSQIVIREDLTKLNQDLLSLTKAHSSVKSAWTIDGNITALINKDGVEYRKRIRGSRALRQAREGFLFYFLHIVRDLFKIDSISNLPRLTLSSVYRGFKCFNMSTLLQFSLACLLSFFVSSDKVPSQNTIPSYFFNKQPTYPRDCKEARDLCHTQSTSGVILIKPDGYHEPFEVYCENDVESGDWTIIQRRHDGFVTFQRSWMEFKLGFGFLYQDFWIGNEKLSFLTNQNKYKLRIDFYFSNGSSFYASHNLFRVSDELGNYALTIVGLYNGTASFPVCQANKEFRACACETSCATPQVCSTTCAGGETCICPEGFYINGNNCVLPHECGCFIGGHVIEEGAVYTSPDCSQNCSCTDGQLICDEAESGESFCEMPVDCLDVYERGNQENGLYDIKPRTWDGAPFQVYCNMTDGGGWTVFQRRVDGSVYFHLFWDDYKNGFGSLDYEFWLGNEKIFSLTNQKHYTLRIDFVNVNGDPYYAKYDLFRINDEIDNYRLTVGNYSEGDAGPSLTSQHNNQQFSTRDRDNDIRNIHLAGFFDRGGWWFGYYVHCDLNGDYNEGQISWHHLPGDHLNIKYTEMKIRPVSA</sequence>
<proteinExistence type="predicted"/>
<comment type="caution">
    <text evidence="3">The sequence shown here is derived from an EMBL/GenBank/DDBJ whole genome shotgun (WGS) entry which is preliminary data.</text>
</comment>
<feature type="coiled-coil region" evidence="1">
    <location>
        <begin position="60"/>
        <end position="104"/>
    </location>
</feature>
<dbReference type="SMART" id="SM00186">
    <property type="entry name" value="FBG"/>
    <property type="match status" value="2"/>
</dbReference>
<keyword evidence="4" id="KW-1185">Reference proteome</keyword>
<dbReference type="Pfam" id="PF00147">
    <property type="entry name" value="Fibrinogen_C"/>
    <property type="match status" value="2"/>
</dbReference>
<gene>
    <name evidence="3" type="ORF">HOLleu_24397</name>
</gene>
<dbReference type="SUPFAM" id="SSF57567">
    <property type="entry name" value="Serine protease inhibitors"/>
    <property type="match status" value="1"/>
</dbReference>
<evidence type="ECO:0000256" key="1">
    <source>
        <dbReference type="SAM" id="Coils"/>
    </source>
</evidence>
<dbReference type="Gene3D" id="2.10.25.10">
    <property type="entry name" value="Laminin"/>
    <property type="match status" value="1"/>
</dbReference>
<evidence type="ECO:0000313" key="4">
    <source>
        <dbReference type="Proteomes" id="UP001152320"/>
    </source>
</evidence>
<dbReference type="Gene3D" id="3.30.70.1820">
    <property type="entry name" value="L1 transposable element, RRM domain"/>
    <property type="match status" value="1"/>
</dbReference>
<accession>A0A9Q1BW81</accession>
<dbReference type="PANTHER" id="PTHR19143">
    <property type="entry name" value="FIBRINOGEN/TENASCIN/ANGIOPOEITIN"/>
    <property type="match status" value="1"/>
</dbReference>
<dbReference type="GO" id="GO:0005615">
    <property type="term" value="C:extracellular space"/>
    <property type="evidence" value="ECO:0007669"/>
    <property type="project" value="TreeGrafter"/>
</dbReference>
<dbReference type="InterPro" id="IPR036084">
    <property type="entry name" value="Ser_inhib-like_sf"/>
</dbReference>
<dbReference type="OrthoDB" id="10066957at2759"/>
<dbReference type="CDD" id="cd14686">
    <property type="entry name" value="bZIP"/>
    <property type="match status" value="1"/>
</dbReference>
<name>A0A9Q1BW81_HOLLE</name>
<dbReference type="CDD" id="cd00087">
    <property type="entry name" value="FReD"/>
    <property type="match status" value="1"/>
</dbReference>
<dbReference type="Proteomes" id="UP001152320">
    <property type="component" value="Chromosome 11"/>
</dbReference>
<dbReference type="InterPro" id="IPR014716">
    <property type="entry name" value="Fibrinogen_a/b/g_C_1"/>
</dbReference>
<evidence type="ECO:0000259" key="2">
    <source>
        <dbReference type="PROSITE" id="PS51406"/>
    </source>
</evidence>
<dbReference type="InterPro" id="IPR002181">
    <property type="entry name" value="Fibrinogen_a/b/g_C_dom"/>
</dbReference>
<dbReference type="InterPro" id="IPR036056">
    <property type="entry name" value="Fibrinogen-like_C"/>
</dbReference>
<dbReference type="InterPro" id="IPR050373">
    <property type="entry name" value="Fibrinogen_C-term_domain"/>
</dbReference>
<organism evidence="3 4">
    <name type="scientific">Holothuria leucospilota</name>
    <name type="common">Black long sea cucumber</name>
    <name type="synonym">Mertensiothuria leucospilota</name>
    <dbReference type="NCBI Taxonomy" id="206669"/>
    <lineage>
        <taxon>Eukaryota</taxon>
        <taxon>Metazoa</taxon>
        <taxon>Echinodermata</taxon>
        <taxon>Eleutherozoa</taxon>
        <taxon>Echinozoa</taxon>
        <taxon>Holothuroidea</taxon>
        <taxon>Aspidochirotacea</taxon>
        <taxon>Aspidochirotida</taxon>
        <taxon>Holothuriidae</taxon>
        <taxon>Holothuria</taxon>
    </lineage>
</organism>
<dbReference type="AlphaFoldDB" id="A0A9Q1BW81"/>
<feature type="domain" description="Fibrinogen C-terminal" evidence="2">
    <location>
        <begin position="314"/>
        <end position="452"/>
    </location>
</feature>
<protein>
    <submittedName>
        <fullName evidence="3">Fibrinogen C domain-containing protein 1</fullName>
    </submittedName>
</protein>
<feature type="domain" description="Fibrinogen C-terminal" evidence="2">
    <location>
        <begin position="547"/>
        <end position="761"/>
    </location>
</feature>
<keyword evidence="1" id="KW-0175">Coiled coil</keyword>
<dbReference type="EMBL" id="JAIZAY010000011">
    <property type="protein sequence ID" value="KAJ8033992.1"/>
    <property type="molecule type" value="Genomic_DNA"/>
</dbReference>
<dbReference type="PROSITE" id="PS51406">
    <property type="entry name" value="FIBRINOGEN_C_2"/>
    <property type="match status" value="2"/>
</dbReference>
<reference evidence="3" key="1">
    <citation type="submission" date="2021-10" db="EMBL/GenBank/DDBJ databases">
        <title>Tropical sea cucumber genome reveals ecological adaptation and Cuvierian tubules defense mechanism.</title>
        <authorList>
            <person name="Chen T."/>
        </authorList>
    </citation>
    <scope>NUCLEOTIDE SEQUENCE</scope>
    <source>
        <strain evidence="3">Nanhai2018</strain>
        <tissue evidence="3">Muscle</tissue>
    </source>
</reference>
<dbReference type="NCBIfam" id="NF040941">
    <property type="entry name" value="GGGWT_bact"/>
    <property type="match status" value="1"/>
</dbReference>
<dbReference type="Gene3D" id="3.90.215.10">
    <property type="entry name" value="Gamma Fibrinogen, chain A, domain 1"/>
    <property type="match status" value="2"/>
</dbReference>
<dbReference type="FunFam" id="3.30.70.1820:FF:000005">
    <property type="entry name" value="Predicted protein"/>
    <property type="match status" value="1"/>
</dbReference>
<evidence type="ECO:0000313" key="3">
    <source>
        <dbReference type="EMBL" id="KAJ8033992.1"/>
    </source>
</evidence>
<dbReference type="SUPFAM" id="SSF56496">
    <property type="entry name" value="Fibrinogen C-terminal domain-like"/>
    <property type="match status" value="2"/>
</dbReference>
<dbReference type="PANTHER" id="PTHR19143:SF327">
    <property type="entry name" value="FI21813P1-RELATED"/>
    <property type="match status" value="1"/>
</dbReference>